<evidence type="ECO:0008006" key="3">
    <source>
        <dbReference type="Google" id="ProtNLM"/>
    </source>
</evidence>
<organism evidence="1 2">
    <name type="scientific">Microbacterium algeriense</name>
    <dbReference type="NCBI Taxonomy" id="2615184"/>
    <lineage>
        <taxon>Bacteria</taxon>
        <taxon>Bacillati</taxon>
        <taxon>Actinomycetota</taxon>
        <taxon>Actinomycetes</taxon>
        <taxon>Micrococcales</taxon>
        <taxon>Microbacteriaceae</taxon>
        <taxon>Microbacterium</taxon>
    </lineage>
</organism>
<evidence type="ECO:0000313" key="1">
    <source>
        <dbReference type="EMBL" id="KAB1867314.1"/>
    </source>
</evidence>
<dbReference type="RefSeq" id="WP_151458872.1">
    <property type="nucleotide sequence ID" value="NZ_WAAO01000001.1"/>
</dbReference>
<gene>
    <name evidence="1" type="ORF">F6A08_05875</name>
</gene>
<protein>
    <recommendedName>
        <fullName evidence="3">HNH endonuclease</fullName>
    </recommendedName>
</protein>
<keyword evidence="2" id="KW-1185">Reference proteome</keyword>
<dbReference type="GeneID" id="77475969"/>
<dbReference type="Proteomes" id="UP000478836">
    <property type="component" value="Unassembled WGS sequence"/>
</dbReference>
<name>A0ABQ6VG59_9MICO</name>
<accession>A0ABQ6VG59</accession>
<evidence type="ECO:0000313" key="2">
    <source>
        <dbReference type="Proteomes" id="UP000478836"/>
    </source>
</evidence>
<dbReference type="EMBL" id="WAAO01000001">
    <property type="protein sequence ID" value="KAB1867314.1"/>
    <property type="molecule type" value="Genomic_DNA"/>
</dbReference>
<comment type="caution">
    <text evidence="1">The sequence shown here is derived from an EMBL/GenBank/DDBJ whole genome shotgun (WGS) entry which is preliminary data.</text>
</comment>
<reference evidence="2" key="1">
    <citation type="submission" date="2019-09" db="EMBL/GenBank/DDBJ databases">
        <title>Whole genome sequencing of Microbacterium maritypicum.</title>
        <authorList>
            <person name="Lenchi N."/>
        </authorList>
    </citation>
    <scope>NUCLEOTIDE SEQUENCE [LARGE SCALE GENOMIC DNA]</scope>
    <source>
        <strain evidence="2">G1</strain>
    </source>
</reference>
<sequence>MTAPTTEVRNGVYLRDGYRCVMCGALEKTFQHRRAVGMGGSRNVPTAVDGLTLCLTCNVACERELQGKALANGWKVRRWVTAPERVPVYFPHEFAWYRLEGLNRIRISAPVAMEMGCSVYGDEWMQWRLSVIGGAR</sequence>
<proteinExistence type="predicted"/>